<evidence type="ECO:0000256" key="4">
    <source>
        <dbReference type="SAM" id="MobiDB-lite"/>
    </source>
</evidence>
<comment type="caution">
    <text evidence="6">The sequence shown here is derived from an EMBL/GenBank/DDBJ whole genome shotgun (WGS) entry which is preliminary data.</text>
</comment>
<protein>
    <submittedName>
        <fullName evidence="6">ABC transporter ATP-binding protein</fullName>
    </submittedName>
</protein>
<keyword evidence="7" id="KW-1185">Reference proteome</keyword>
<sequence>MRLDQVWLRYGVRAPWVLREVEVEIGPGQSAVVLGRNGAGKSTLLQLAAGVLTPSRGVVRDRPRTIGWVPERFPADQPFTVAQYLTAMARIRALTGPALARTVDGWIQRLGIAPYRDVRLPALSKGTAQKVGLAQALLRPPDLLVLDEPWEGLDGATRELVPELISEVRAAGGAVLVSDHRGETIRLPDAQQWSVADGSVSVVVPAPGNGRDPRSGTMSVVEIAVPTARAASAVADLRAAGHQVVRVRPSDPPEPSEPSEPPVGPGRSTAPVGADGADGSAEVAP</sequence>
<dbReference type="Pfam" id="PF00005">
    <property type="entry name" value="ABC_tran"/>
    <property type="match status" value="1"/>
</dbReference>
<dbReference type="SUPFAM" id="SSF52540">
    <property type="entry name" value="P-loop containing nucleoside triphosphate hydrolases"/>
    <property type="match status" value="1"/>
</dbReference>
<dbReference type="PANTHER" id="PTHR42939:SF1">
    <property type="entry name" value="ABC TRANSPORTER ATP-BINDING PROTEIN ALBC-RELATED"/>
    <property type="match status" value="1"/>
</dbReference>
<organism evidence="6 7">
    <name type="scientific">Plantactinospora alkalitolerans</name>
    <dbReference type="NCBI Taxonomy" id="2789879"/>
    <lineage>
        <taxon>Bacteria</taxon>
        <taxon>Bacillati</taxon>
        <taxon>Actinomycetota</taxon>
        <taxon>Actinomycetes</taxon>
        <taxon>Micromonosporales</taxon>
        <taxon>Micromonosporaceae</taxon>
        <taxon>Plantactinospora</taxon>
    </lineage>
</organism>
<evidence type="ECO:0000256" key="2">
    <source>
        <dbReference type="ARBA" id="ARBA00022741"/>
    </source>
</evidence>
<feature type="domain" description="ABC transporter" evidence="5">
    <location>
        <begin position="1"/>
        <end position="223"/>
    </location>
</feature>
<dbReference type="EMBL" id="JADPUN010000196">
    <property type="protein sequence ID" value="MBF9131432.1"/>
    <property type="molecule type" value="Genomic_DNA"/>
</dbReference>
<reference evidence="6 7" key="1">
    <citation type="submission" date="2020-11" db="EMBL/GenBank/DDBJ databases">
        <title>A novel isolate from a Black sea contaminated sediment with potential to produce alkanes: Plantactinospora alkalitolerans sp. nov.</title>
        <authorList>
            <person name="Carro L."/>
            <person name="Veyisoglu A."/>
            <person name="Guven K."/>
            <person name="Schumann P."/>
            <person name="Klenk H.-P."/>
            <person name="Sahin N."/>
        </authorList>
    </citation>
    <scope>NUCLEOTIDE SEQUENCE [LARGE SCALE GENOMIC DNA]</scope>
    <source>
        <strain evidence="6 7">S1510</strain>
    </source>
</reference>
<dbReference type="Gene3D" id="3.40.50.300">
    <property type="entry name" value="P-loop containing nucleotide triphosphate hydrolases"/>
    <property type="match status" value="1"/>
</dbReference>
<name>A0ABS0GZ06_9ACTN</name>
<gene>
    <name evidence="6" type="ORF">I0C86_21070</name>
</gene>
<dbReference type="InterPro" id="IPR003439">
    <property type="entry name" value="ABC_transporter-like_ATP-bd"/>
</dbReference>
<evidence type="ECO:0000259" key="5">
    <source>
        <dbReference type="PROSITE" id="PS50893"/>
    </source>
</evidence>
<feature type="compositionally biased region" description="Pro residues" evidence="4">
    <location>
        <begin position="250"/>
        <end position="264"/>
    </location>
</feature>
<dbReference type="PROSITE" id="PS50893">
    <property type="entry name" value="ABC_TRANSPORTER_2"/>
    <property type="match status" value="1"/>
</dbReference>
<keyword evidence="2" id="KW-0547">Nucleotide-binding</keyword>
<accession>A0ABS0GZ06</accession>
<proteinExistence type="predicted"/>
<evidence type="ECO:0000313" key="7">
    <source>
        <dbReference type="Proteomes" id="UP000638560"/>
    </source>
</evidence>
<dbReference type="PANTHER" id="PTHR42939">
    <property type="entry name" value="ABC TRANSPORTER ATP-BINDING PROTEIN ALBC-RELATED"/>
    <property type="match status" value="1"/>
</dbReference>
<dbReference type="Proteomes" id="UP000638560">
    <property type="component" value="Unassembled WGS sequence"/>
</dbReference>
<dbReference type="InterPro" id="IPR051782">
    <property type="entry name" value="ABC_Transporter_VariousFunc"/>
</dbReference>
<dbReference type="InterPro" id="IPR027417">
    <property type="entry name" value="P-loop_NTPase"/>
</dbReference>
<evidence type="ECO:0000256" key="1">
    <source>
        <dbReference type="ARBA" id="ARBA00022448"/>
    </source>
</evidence>
<feature type="region of interest" description="Disordered" evidence="4">
    <location>
        <begin position="243"/>
        <end position="285"/>
    </location>
</feature>
<evidence type="ECO:0000256" key="3">
    <source>
        <dbReference type="ARBA" id="ARBA00022840"/>
    </source>
</evidence>
<keyword evidence="1" id="KW-0813">Transport</keyword>
<keyword evidence="3 6" id="KW-0067">ATP-binding</keyword>
<dbReference type="GO" id="GO:0005524">
    <property type="term" value="F:ATP binding"/>
    <property type="evidence" value="ECO:0007669"/>
    <property type="project" value="UniProtKB-KW"/>
</dbReference>
<dbReference type="InterPro" id="IPR003593">
    <property type="entry name" value="AAA+_ATPase"/>
</dbReference>
<evidence type="ECO:0000313" key="6">
    <source>
        <dbReference type="EMBL" id="MBF9131432.1"/>
    </source>
</evidence>
<dbReference type="SMART" id="SM00382">
    <property type="entry name" value="AAA"/>
    <property type="match status" value="1"/>
</dbReference>
<dbReference type="RefSeq" id="WP_196202986.1">
    <property type="nucleotide sequence ID" value="NZ_JADPUN010000196.1"/>
</dbReference>